<feature type="region of interest" description="Disordered" evidence="1">
    <location>
        <begin position="1"/>
        <end position="21"/>
    </location>
</feature>
<comment type="caution">
    <text evidence="2">The sequence shown here is derived from an EMBL/GenBank/DDBJ whole genome shotgun (WGS) entry which is preliminary data.</text>
</comment>
<evidence type="ECO:0000256" key="1">
    <source>
        <dbReference type="SAM" id="MobiDB-lite"/>
    </source>
</evidence>
<feature type="compositionally biased region" description="Basic residues" evidence="1">
    <location>
        <begin position="85"/>
        <end position="96"/>
    </location>
</feature>
<proteinExistence type="predicted"/>
<evidence type="ECO:0000313" key="2">
    <source>
        <dbReference type="EMBL" id="TQE02542.1"/>
    </source>
</evidence>
<organism evidence="2 3">
    <name type="scientific">Malus baccata</name>
    <name type="common">Siberian crab apple</name>
    <name type="synonym">Pyrus baccata</name>
    <dbReference type="NCBI Taxonomy" id="106549"/>
    <lineage>
        <taxon>Eukaryota</taxon>
        <taxon>Viridiplantae</taxon>
        <taxon>Streptophyta</taxon>
        <taxon>Embryophyta</taxon>
        <taxon>Tracheophyta</taxon>
        <taxon>Spermatophyta</taxon>
        <taxon>Magnoliopsida</taxon>
        <taxon>eudicotyledons</taxon>
        <taxon>Gunneridae</taxon>
        <taxon>Pentapetalae</taxon>
        <taxon>rosids</taxon>
        <taxon>fabids</taxon>
        <taxon>Rosales</taxon>
        <taxon>Rosaceae</taxon>
        <taxon>Amygdaloideae</taxon>
        <taxon>Maleae</taxon>
        <taxon>Malus</taxon>
    </lineage>
</organism>
<accession>A0A540MUV7</accession>
<feature type="compositionally biased region" description="Polar residues" evidence="1">
    <location>
        <begin position="1"/>
        <end position="13"/>
    </location>
</feature>
<reference evidence="2 3" key="1">
    <citation type="journal article" date="2019" name="G3 (Bethesda)">
        <title>Sequencing of a Wild Apple (Malus baccata) Genome Unravels the Differences Between Cultivated and Wild Apple Species Regarding Disease Resistance and Cold Tolerance.</title>
        <authorList>
            <person name="Chen X."/>
        </authorList>
    </citation>
    <scope>NUCLEOTIDE SEQUENCE [LARGE SCALE GENOMIC DNA]</scope>
    <source>
        <strain evidence="3">cv. Shandingzi</strain>
        <tissue evidence="2">Leaves</tissue>
    </source>
</reference>
<evidence type="ECO:0000313" key="3">
    <source>
        <dbReference type="Proteomes" id="UP000315295"/>
    </source>
</evidence>
<protein>
    <submittedName>
        <fullName evidence="2">Uncharacterized protein</fullName>
    </submittedName>
</protein>
<sequence>MWSPIESSASRTATPVPCANGSSLSLYSNTIAVKRRPKQMQQPRYDPLLPLTQLPNNGVKGARRASTGRSFKTTTGQKQPAARNKGWRKQTRRKWQSLKQQGEKNKTLKCSRSPDL</sequence>
<gene>
    <name evidence="2" type="ORF">C1H46_011848</name>
</gene>
<feature type="compositionally biased region" description="Basic and acidic residues" evidence="1">
    <location>
        <begin position="101"/>
        <end position="116"/>
    </location>
</feature>
<keyword evidence="3" id="KW-1185">Reference proteome</keyword>
<dbReference type="AlphaFoldDB" id="A0A540MUV7"/>
<feature type="compositionally biased region" description="Polar residues" evidence="1">
    <location>
        <begin position="67"/>
        <end position="78"/>
    </location>
</feature>
<dbReference type="Proteomes" id="UP000315295">
    <property type="component" value="Unassembled WGS sequence"/>
</dbReference>
<dbReference type="EMBL" id="VIEB01000174">
    <property type="protein sequence ID" value="TQE02542.1"/>
    <property type="molecule type" value="Genomic_DNA"/>
</dbReference>
<name>A0A540MUV7_MALBA</name>
<feature type="region of interest" description="Disordered" evidence="1">
    <location>
        <begin position="35"/>
        <end position="116"/>
    </location>
</feature>